<keyword evidence="3" id="KW-0547">Nucleotide-binding</keyword>
<sequence length="309" mass="31671">MMQEQGSARGAVVIGDALIDEIHDAGGVRELVGGAALNVAVGLRRLGVPVTLIAMVGADEAGDHIREYLADHGVALIESPAPLGSSRAVVRRAQNGEPEYVFNDAAQRRSIRYGDEARAAIADAGIAVVSCFPFDVPAETEALVEALGDATLVIDPNPRAGMLTDRSEFVHGFERLAARAGLVKVGADDAALLYDGDLDALRTRLRSAGAHAVLATAGAAGAVLDTDSGIVEAPIATLPGRIVDTVGAGDATLAAVAAGLVDGRPSGQADWRTLLERAMLIAAATCRSEGGLLRTPESLAESERGVQGS</sequence>
<dbReference type="InterPro" id="IPR002173">
    <property type="entry name" value="Carboh/pur_kinase_PfkB_CS"/>
</dbReference>
<evidence type="ECO:0000256" key="2">
    <source>
        <dbReference type="ARBA" id="ARBA00022679"/>
    </source>
</evidence>
<dbReference type="Pfam" id="PF00294">
    <property type="entry name" value="PfkB"/>
    <property type="match status" value="1"/>
</dbReference>
<dbReference type="EMBL" id="QUAB01000044">
    <property type="protein sequence ID" value="REJ04898.1"/>
    <property type="molecule type" value="Genomic_DNA"/>
</dbReference>
<reference evidence="7 8" key="1">
    <citation type="submission" date="2018-08" db="EMBL/GenBank/DDBJ databases">
        <title>Isolation, diversity and antifungal activity of Actinobacteria from cow dung.</title>
        <authorList>
            <person name="Ling L."/>
        </authorList>
    </citation>
    <scope>NUCLEOTIDE SEQUENCE [LARGE SCALE GENOMIC DNA]</scope>
    <source>
        <strain evidence="7 8">NEAU-LLE</strain>
    </source>
</reference>
<dbReference type="PROSITE" id="PS00584">
    <property type="entry name" value="PFKB_KINASES_2"/>
    <property type="match status" value="1"/>
</dbReference>
<dbReference type="InterPro" id="IPR011611">
    <property type="entry name" value="PfkB_dom"/>
</dbReference>
<comment type="similarity">
    <text evidence="1">Belongs to the carbohydrate kinase PfkB family.</text>
</comment>
<feature type="domain" description="Carbohydrate kinase PfkB" evidence="6">
    <location>
        <begin position="20"/>
        <end position="291"/>
    </location>
</feature>
<evidence type="ECO:0000259" key="6">
    <source>
        <dbReference type="Pfam" id="PF00294"/>
    </source>
</evidence>
<evidence type="ECO:0000313" key="8">
    <source>
        <dbReference type="Proteomes" id="UP000262172"/>
    </source>
</evidence>
<dbReference type="InterPro" id="IPR050306">
    <property type="entry name" value="PfkB_Carbo_kinase"/>
</dbReference>
<evidence type="ECO:0000256" key="5">
    <source>
        <dbReference type="ARBA" id="ARBA00022840"/>
    </source>
</evidence>
<dbReference type="PANTHER" id="PTHR43085:SF1">
    <property type="entry name" value="PSEUDOURIDINE KINASE-RELATED"/>
    <property type="match status" value="1"/>
</dbReference>
<accession>A0A371NTF9</accession>
<evidence type="ECO:0000313" key="7">
    <source>
        <dbReference type="EMBL" id="REJ04898.1"/>
    </source>
</evidence>
<protein>
    <recommendedName>
        <fullName evidence="6">Carbohydrate kinase PfkB domain-containing protein</fullName>
    </recommendedName>
</protein>
<dbReference type="Proteomes" id="UP000262172">
    <property type="component" value="Unassembled WGS sequence"/>
</dbReference>
<proteinExistence type="inferred from homology"/>
<dbReference type="GO" id="GO:0005524">
    <property type="term" value="F:ATP binding"/>
    <property type="evidence" value="ECO:0007669"/>
    <property type="project" value="UniProtKB-KW"/>
</dbReference>
<keyword evidence="4" id="KW-0418">Kinase</keyword>
<dbReference type="InterPro" id="IPR029056">
    <property type="entry name" value="Ribokinase-like"/>
</dbReference>
<keyword evidence="5" id="KW-0067">ATP-binding</keyword>
<evidence type="ECO:0000256" key="4">
    <source>
        <dbReference type="ARBA" id="ARBA00022777"/>
    </source>
</evidence>
<dbReference type="AlphaFoldDB" id="A0A371NTF9"/>
<name>A0A371NTF9_9MICO</name>
<dbReference type="SUPFAM" id="SSF53613">
    <property type="entry name" value="Ribokinase-like"/>
    <property type="match status" value="1"/>
</dbReference>
<comment type="caution">
    <text evidence="7">The sequence shown here is derived from an EMBL/GenBank/DDBJ whole genome shotgun (WGS) entry which is preliminary data.</text>
</comment>
<keyword evidence="8" id="KW-1185">Reference proteome</keyword>
<organism evidence="7 8">
    <name type="scientific">Microbacterium bovistercoris</name>
    <dbReference type="NCBI Taxonomy" id="2293570"/>
    <lineage>
        <taxon>Bacteria</taxon>
        <taxon>Bacillati</taxon>
        <taxon>Actinomycetota</taxon>
        <taxon>Actinomycetes</taxon>
        <taxon>Micrococcales</taxon>
        <taxon>Microbacteriaceae</taxon>
        <taxon>Microbacterium</taxon>
    </lineage>
</organism>
<dbReference type="GO" id="GO:0016301">
    <property type="term" value="F:kinase activity"/>
    <property type="evidence" value="ECO:0007669"/>
    <property type="project" value="UniProtKB-KW"/>
</dbReference>
<evidence type="ECO:0000256" key="1">
    <source>
        <dbReference type="ARBA" id="ARBA00010688"/>
    </source>
</evidence>
<dbReference type="Gene3D" id="3.40.1190.20">
    <property type="match status" value="1"/>
</dbReference>
<dbReference type="PROSITE" id="PS00583">
    <property type="entry name" value="PFKB_KINASES_1"/>
    <property type="match status" value="1"/>
</dbReference>
<dbReference type="PANTHER" id="PTHR43085">
    <property type="entry name" value="HEXOKINASE FAMILY MEMBER"/>
    <property type="match status" value="1"/>
</dbReference>
<keyword evidence="2" id="KW-0808">Transferase</keyword>
<dbReference type="RefSeq" id="WP_116242504.1">
    <property type="nucleotide sequence ID" value="NZ_QUAB01000044.1"/>
</dbReference>
<evidence type="ECO:0000256" key="3">
    <source>
        <dbReference type="ARBA" id="ARBA00022741"/>
    </source>
</evidence>
<gene>
    <name evidence="7" type="ORF">DY023_11610</name>
</gene>
<dbReference type="OrthoDB" id="9795789at2"/>